<feature type="compositionally biased region" description="Basic and acidic residues" evidence="1">
    <location>
        <begin position="147"/>
        <end position="162"/>
    </location>
</feature>
<feature type="compositionally biased region" description="Pro residues" evidence="1">
    <location>
        <begin position="34"/>
        <end position="44"/>
    </location>
</feature>
<feature type="compositionally biased region" description="Gly residues" evidence="1">
    <location>
        <begin position="83"/>
        <end position="95"/>
    </location>
</feature>
<feature type="region of interest" description="Disordered" evidence="1">
    <location>
        <begin position="145"/>
        <end position="185"/>
    </location>
</feature>
<organism evidence="2 3">
    <name type="scientific">Musa acuminata subsp. malaccensis</name>
    <name type="common">Wild banana</name>
    <name type="synonym">Musa malaccensis</name>
    <dbReference type="NCBI Taxonomy" id="214687"/>
    <lineage>
        <taxon>Eukaryota</taxon>
        <taxon>Viridiplantae</taxon>
        <taxon>Streptophyta</taxon>
        <taxon>Embryophyta</taxon>
        <taxon>Tracheophyta</taxon>
        <taxon>Spermatophyta</taxon>
        <taxon>Magnoliopsida</taxon>
        <taxon>Liliopsida</taxon>
        <taxon>Zingiberales</taxon>
        <taxon>Musaceae</taxon>
        <taxon>Musa</taxon>
    </lineage>
</organism>
<dbReference type="InParanoid" id="A0A804IKK0"/>
<dbReference type="AlphaFoldDB" id="A0A804IKK0"/>
<feature type="compositionally biased region" description="Basic residues" evidence="1">
    <location>
        <begin position="96"/>
        <end position="108"/>
    </location>
</feature>
<evidence type="ECO:0000313" key="3">
    <source>
        <dbReference type="Proteomes" id="UP000012960"/>
    </source>
</evidence>
<dbReference type="Proteomes" id="UP000012960">
    <property type="component" value="Unplaced"/>
</dbReference>
<feature type="region of interest" description="Disordered" evidence="1">
    <location>
        <begin position="83"/>
        <end position="114"/>
    </location>
</feature>
<keyword evidence="3" id="KW-1185">Reference proteome</keyword>
<proteinExistence type="predicted"/>
<name>A0A804IKK0_MUSAM</name>
<reference evidence="2" key="1">
    <citation type="submission" date="2021-05" db="UniProtKB">
        <authorList>
            <consortium name="EnsemblPlants"/>
        </authorList>
    </citation>
    <scope>IDENTIFICATION</scope>
    <source>
        <strain evidence="2">subsp. malaccensis</strain>
    </source>
</reference>
<feature type="compositionally biased region" description="Pro residues" evidence="1">
    <location>
        <begin position="55"/>
        <end position="67"/>
    </location>
</feature>
<evidence type="ECO:0000313" key="2">
    <source>
        <dbReference type="EnsemblPlants" id="Ma04_p03370.1"/>
    </source>
</evidence>
<sequence>MAVGWKKSTTWVGDNCSLFLRNNHPHSSRLPLPRSSPPAPPPHPVLVFQRRRPGPPRPLLPSLPRSPLPRRSPFLVAVGAAGLRGGGLAEGGGSRGLRKGGGRQRRGQPRAALQAERTSVAVGVAATAAETSAVVPLAVRRRFTRLSHRDEEGREAGKKGEGEEAAAAAEEGQRQWREVGAAQGG</sequence>
<evidence type="ECO:0000256" key="1">
    <source>
        <dbReference type="SAM" id="MobiDB-lite"/>
    </source>
</evidence>
<dbReference type="EnsemblPlants" id="Ma04_t03370.1">
    <property type="protein sequence ID" value="Ma04_p03370.1"/>
    <property type="gene ID" value="Ma04_g03370"/>
</dbReference>
<feature type="region of interest" description="Disordered" evidence="1">
    <location>
        <begin position="22"/>
        <end position="70"/>
    </location>
</feature>
<dbReference type="Gramene" id="Ma04_t03370.1">
    <property type="protein sequence ID" value="Ma04_p03370.1"/>
    <property type="gene ID" value="Ma04_g03370"/>
</dbReference>
<protein>
    <submittedName>
        <fullName evidence="2">Uncharacterized protein</fullName>
    </submittedName>
</protein>
<accession>A0A804IKK0</accession>